<name>A0A517ZCU7_9PLAN</name>
<evidence type="ECO:0000313" key="2">
    <source>
        <dbReference type="Proteomes" id="UP000320496"/>
    </source>
</evidence>
<dbReference type="OrthoDB" id="275535at2"/>
<proteinExistence type="predicted"/>
<dbReference type="KEGG" id="mri:Mal4_46430"/>
<gene>
    <name evidence="1" type="ORF">Mal4_46430</name>
</gene>
<evidence type="ECO:0000313" key="1">
    <source>
        <dbReference type="EMBL" id="QDU40287.1"/>
    </source>
</evidence>
<reference evidence="1 2" key="1">
    <citation type="submission" date="2019-02" db="EMBL/GenBank/DDBJ databases">
        <title>Deep-cultivation of Planctomycetes and their phenomic and genomic characterization uncovers novel biology.</title>
        <authorList>
            <person name="Wiegand S."/>
            <person name="Jogler M."/>
            <person name="Boedeker C."/>
            <person name="Pinto D."/>
            <person name="Vollmers J."/>
            <person name="Rivas-Marin E."/>
            <person name="Kohn T."/>
            <person name="Peeters S.H."/>
            <person name="Heuer A."/>
            <person name="Rast P."/>
            <person name="Oberbeckmann S."/>
            <person name="Bunk B."/>
            <person name="Jeske O."/>
            <person name="Meyerdierks A."/>
            <person name="Storesund J.E."/>
            <person name="Kallscheuer N."/>
            <person name="Luecker S."/>
            <person name="Lage O.M."/>
            <person name="Pohl T."/>
            <person name="Merkel B.J."/>
            <person name="Hornburger P."/>
            <person name="Mueller R.-W."/>
            <person name="Bruemmer F."/>
            <person name="Labrenz M."/>
            <person name="Spormann A.M."/>
            <person name="Op den Camp H."/>
            <person name="Overmann J."/>
            <person name="Amann R."/>
            <person name="Jetten M.S.M."/>
            <person name="Mascher T."/>
            <person name="Medema M.H."/>
            <person name="Devos D.P."/>
            <person name="Kaster A.-K."/>
            <person name="Ovreas L."/>
            <person name="Rohde M."/>
            <person name="Galperin M.Y."/>
            <person name="Jogler C."/>
        </authorList>
    </citation>
    <scope>NUCLEOTIDE SEQUENCE [LARGE SCALE GENOMIC DNA]</scope>
    <source>
        <strain evidence="1 2">Mal4</strain>
    </source>
</reference>
<organism evidence="1 2">
    <name type="scientific">Maioricimonas rarisocia</name>
    <dbReference type="NCBI Taxonomy" id="2528026"/>
    <lineage>
        <taxon>Bacteria</taxon>
        <taxon>Pseudomonadati</taxon>
        <taxon>Planctomycetota</taxon>
        <taxon>Planctomycetia</taxon>
        <taxon>Planctomycetales</taxon>
        <taxon>Planctomycetaceae</taxon>
        <taxon>Maioricimonas</taxon>
    </lineage>
</organism>
<dbReference type="RefSeq" id="WP_145371488.1">
    <property type="nucleotide sequence ID" value="NZ_CP036275.1"/>
</dbReference>
<accession>A0A517ZCU7</accession>
<dbReference type="EMBL" id="CP036275">
    <property type="protein sequence ID" value="QDU40287.1"/>
    <property type="molecule type" value="Genomic_DNA"/>
</dbReference>
<sequence>MSHLTLHRPADATPEPKFLSFREAREALAARRCHRAVDRARHEFQNRSCPRCRRVTVEARELDDHALNRNGAIIPLTATVVGFQCSTCWHEWQV</sequence>
<dbReference type="AlphaFoldDB" id="A0A517ZCU7"/>
<protein>
    <submittedName>
        <fullName evidence="1">Uncharacterized protein</fullName>
    </submittedName>
</protein>
<dbReference type="Proteomes" id="UP000320496">
    <property type="component" value="Chromosome"/>
</dbReference>
<keyword evidence="2" id="KW-1185">Reference proteome</keyword>